<sequence length="320" mass="35446">MTQEPQEQDVQKTEQSASKPPIPTSIDAYLEAVKQALGKADKALVQDALYDAEDHLRSELAENPGLSEAELIAKIWNSYGAPEEVAAIYRDTEIRVARALKPPTAPKQESLLGKFFGIVFDWRAYTSLFYMLLSVASGIFYFTWVVSGLSLSVGLLILIIGIPFLILFLGSVRILSLVEGRIIEAMLGVRMPRRPIYADRSLPWTTRIKEMFIDPRTWATMLYMLAMMPLGVLYFAIASALLSITLGLLSVPFAAIMVPDATVHFEFGPFGHWYSAPFFGTALCFLTGVVLLFATLHIAKGIGYVHGQIAKHLLVKEAQD</sequence>
<dbReference type="Proteomes" id="UP000241074">
    <property type="component" value="Chromosome"/>
</dbReference>
<dbReference type="AlphaFoldDB" id="A0A2P1PMY9"/>
<dbReference type="KEGG" id="xba:C7S18_02955"/>
<keyword evidence="5" id="KW-1185">Reference proteome</keyword>
<keyword evidence="2" id="KW-0472">Membrane</keyword>
<feature type="transmembrane region" description="Helical" evidence="2">
    <location>
        <begin position="153"/>
        <end position="176"/>
    </location>
</feature>
<reference evidence="4 5" key="2">
    <citation type="submission" date="2018-03" db="EMBL/GenBank/DDBJ databases">
        <authorList>
            <person name="Keele B.F."/>
        </authorList>
    </citation>
    <scope>NUCLEOTIDE SEQUENCE [LARGE SCALE GENOMIC DNA]</scope>
    <source>
        <strain evidence="4 5">D13</strain>
    </source>
</reference>
<keyword evidence="2" id="KW-0812">Transmembrane</keyword>
<feature type="transmembrane region" description="Helical" evidence="2">
    <location>
        <begin position="128"/>
        <end position="147"/>
    </location>
</feature>
<dbReference type="Pfam" id="PF13796">
    <property type="entry name" value="Sensor"/>
    <property type="match status" value="1"/>
</dbReference>
<evidence type="ECO:0000259" key="3">
    <source>
        <dbReference type="Pfam" id="PF13796"/>
    </source>
</evidence>
<gene>
    <name evidence="4" type="ORF">C7S18_02955</name>
</gene>
<evidence type="ECO:0000256" key="2">
    <source>
        <dbReference type="SAM" id="Phobius"/>
    </source>
</evidence>
<dbReference type="EMBL" id="CP027860">
    <property type="protein sequence ID" value="AVP96214.1"/>
    <property type="molecule type" value="Genomic_DNA"/>
</dbReference>
<accession>A0A2P1PMY9</accession>
<name>A0A2P1PMY9_9GAMM</name>
<feature type="transmembrane region" description="Helical" evidence="2">
    <location>
        <begin position="278"/>
        <end position="299"/>
    </location>
</feature>
<evidence type="ECO:0000256" key="1">
    <source>
        <dbReference type="SAM" id="MobiDB-lite"/>
    </source>
</evidence>
<protein>
    <recommendedName>
        <fullName evidence="3">Putative sensor domain-containing protein</fullName>
    </recommendedName>
</protein>
<evidence type="ECO:0000313" key="4">
    <source>
        <dbReference type="EMBL" id="AVP96214.1"/>
    </source>
</evidence>
<feature type="transmembrane region" description="Helical" evidence="2">
    <location>
        <begin position="231"/>
        <end position="258"/>
    </location>
</feature>
<organism evidence="4 5">
    <name type="scientific">Ahniella affigens</name>
    <dbReference type="NCBI Taxonomy" id="2021234"/>
    <lineage>
        <taxon>Bacteria</taxon>
        <taxon>Pseudomonadati</taxon>
        <taxon>Pseudomonadota</taxon>
        <taxon>Gammaproteobacteria</taxon>
        <taxon>Lysobacterales</taxon>
        <taxon>Rhodanobacteraceae</taxon>
        <taxon>Ahniella</taxon>
    </lineage>
</organism>
<keyword evidence="2" id="KW-1133">Transmembrane helix</keyword>
<feature type="region of interest" description="Disordered" evidence="1">
    <location>
        <begin position="1"/>
        <end position="23"/>
    </location>
</feature>
<reference evidence="4 5" key="1">
    <citation type="submission" date="2018-03" db="EMBL/GenBank/DDBJ databases">
        <title>Ahniella affigens gen. nov., sp. nov., a gammaproteobacterium isolated from sandy soil near a stream.</title>
        <authorList>
            <person name="Ko Y."/>
            <person name="Kim J.-H."/>
        </authorList>
    </citation>
    <scope>NUCLEOTIDE SEQUENCE [LARGE SCALE GENOMIC DNA]</scope>
    <source>
        <strain evidence="4 5">D13</strain>
    </source>
</reference>
<dbReference type="InterPro" id="IPR025828">
    <property type="entry name" value="Put_sensor_dom"/>
</dbReference>
<dbReference type="RefSeq" id="WP_106890143.1">
    <property type="nucleotide sequence ID" value="NZ_CP027860.1"/>
</dbReference>
<dbReference type="OrthoDB" id="6271694at2"/>
<feature type="domain" description="Putative sensor" evidence="3">
    <location>
        <begin position="130"/>
        <end position="314"/>
    </location>
</feature>
<proteinExistence type="predicted"/>
<evidence type="ECO:0000313" key="5">
    <source>
        <dbReference type="Proteomes" id="UP000241074"/>
    </source>
</evidence>